<feature type="region of interest" description="Disordered" evidence="2">
    <location>
        <begin position="176"/>
        <end position="208"/>
    </location>
</feature>
<dbReference type="EMBL" id="QPKB01000003">
    <property type="protein sequence ID" value="RWR80251.1"/>
    <property type="molecule type" value="Genomic_DNA"/>
</dbReference>
<proteinExistence type="predicted"/>
<dbReference type="OrthoDB" id="1913335at2759"/>
<sequence length="311" mass="35449">MWVLKKANDLWRDWKSTLCCDVCDKYQTNAERIAAIPKYVRKEDWQKFVEMCSTPDFIAGRQLGKAAWREMKKPHTSGRKGQARVANELERITRMHVRNPSLAQADLDNDPVALVCGLDTRGRVRGLGLGVSKSAMQHYTPFKRALEQKAALHKALETKVDELSRKMKDVEHIIVSLSQSGTQGTSSQVRPPSTRQESSSNSTTATATTQMSSTLYKLMHLTKKARYVAYGRLMGESPEDEGCYRVIIDEIFDGEVELQDGVSQLRDKILGDFIDWPMYRWMTFLCLHGGYVLDVHMVDSFMDLYMDLCFC</sequence>
<evidence type="ECO:0008006" key="5">
    <source>
        <dbReference type="Google" id="ProtNLM"/>
    </source>
</evidence>
<reference evidence="3 4" key="1">
    <citation type="journal article" date="2019" name="Nat. Plants">
        <title>Stout camphor tree genome fills gaps in understanding of flowering plant genome evolution.</title>
        <authorList>
            <person name="Chaw S.M."/>
            <person name="Liu Y.C."/>
            <person name="Wu Y.W."/>
            <person name="Wang H.Y."/>
            <person name="Lin C.I."/>
            <person name="Wu C.S."/>
            <person name="Ke H.M."/>
            <person name="Chang L.Y."/>
            <person name="Hsu C.Y."/>
            <person name="Yang H.T."/>
            <person name="Sudianto E."/>
            <person name="Hsu M.H."/>
            <person name="Wu K.P."/>
            <person name="Wang L.N."/>
            <person name="Leebens-Mack J.H."/>
            <person name="Tsai I.J."/>
        </authorList>
    </citation>
    <scope>NUCLEOTIDE SEQUENCE [LARGE SCALE GENOMIC DNA]</scope>
    <source>
        <strain evidence="4">cv. Chaw 1501</strain>
        <tissue evidence="3">Young leaves</tissue>
    </source>
</reference>
<dbReference type="PANTHER" id="PTHR33018:SF34">
    <property type="entry name" value="OS02G0472350 PROTEIN"/>
    <property type="match status" value="1"/>
</dbReference>
<dbReference type="Proteomes" id="UP000283530">
    <property type="component" value="Unassembled WGS sequence"/>
</dbReference>
<evidence type="ECO:0000313" key="4">
    <source>
        <dbReference type="Proteomes" id="UP000283530"/>
    </source>
</evidence>
<accession>A0A3S3MVF1</accession>
<dbReference type="AlphaFoldDB" id="A0A3S3MVF1"/>
<evidence type="ECO:0000256" key="2">
    <source>
        <dbReference type="SAM" id="MobiDB-lite"/>
    </source>
</evidence>
<organism evidence="3 4">
    <name type="scientific">Cinnamomum micranthum f. kanehirae</name>
    <dbReference type="NCBI Taxonomy" id="337451"/>
    <lineage>
        <taxon>Eukaryota</taxon>
        <taxon>Viridiplantae</taxon>
        <taxon>Streptophyta</taxon>
        <taxon>Embryophyta</taxon>
        <taxon>Tracheophyta</taxon>
        <taxon>Spermatophyta</taxon>
        <taxon>Magnoliopsida</taxon>
        <taxon>Magnoliidae</taxon>
        <taxon>Laurales</taxon>
        <taxon>Lauraceae</taxon>
        <taxon>Cinnamomum</taxon>
    </lineage>
</organism>
<dbReference type="PANTHER" id="PTHR33018">
    <property type="entry name" value="OS10G0338966 PROTEIN-RELATED"/>
    <property type="match status" value="1"/>
</dbReference>
<evidence type="ECO:0000313" key="3">
    <source>
        <dbReference type="EMBL" id="RWR80251.1"/>
    </source>
</evidence>
<keyword evidence="4" id="KW-1185">Reference proteome</keyword>
<keyword evidence="1" id="KW-0175">Coiled coil</keyword>
<feature type="compositionally biased region" description="Low complexity" evidence="2">
    <location>
        <begin position="198"/>
        <end position="208"/>
    </location>
</feature>
<gene>
    <name evidence="3" type="ORF">CKAN_00888200</name>
</gene>
<feature type="coiled-coil region" evidence="1">
    <location>
        <begin position="146"/>
        <end position="173"/>
    </location>
</feature>
<feature type="compositionally biased region" description="Low complexity" evidence="2">
    <location>
        <begin position="178"/>
        <end position="188"/>
    </location>
</feature>
<comment type="caution">
    <text evidence="3">The sequence shown here is derived from an EMBL/GenBank/DDBJ whole genome shotgun (WGS) entry which is preliminary data.</text>
</comment>
<evidence type="ECO:0000256" key="1">
    <source>
        <dbReference type="SAM" id="Coils"/>
    </source>
</evidence>
<name>A0A3S3MVF1_9MAGN</name>
<protein>
    <recommendedName>
        <fullName evidence="5">Transposase, Ptta/En/Spm, plant</fullName>
    </recommendedName>
</protein>